<protein>
    <submittedName>
        <fullName evidence="2">Uncharacterized protein</fullName>
    </submittedName>
</protein>
<name>A0A4Y2DQK2_ARAVE</name>
<gene>
    <name evidence="2" type="ORF">AVEN_7588_1</name>
</gene>
<keyword evidence="3" id="KW-1185">Reference proteome</keyword>
<dbReference type="EMBL" id="BGPR01243531">
    <property type="protein sequence ID" value="GBM18088.1"/>
    <property type="molecule type" value="Genomic_DNA"/>
</dbReference>
<evidence type="ECO:0000313" key="2">
    <source>
        <dbReference type="EMBL" id="GBM18088.1"/>
    </source>
</evidence>
<comment type="caution">
    <text evidence="2">The sequence shown here is derived from an EMBL/GenBank/DDBJ whole genome shotgun (WGS) entry which is preliminary data.</text>
</comment>
<dbReference type="Proteomes" id="UP000499080">
    <property type="component" value="Unassembled WGS sequence"/>
</dbReference>
<dbReference type="AlphaFoldDB" id="A0A4Y2DQK2"/>
<evidence type="ECO:0000313" key="3">
    <source>
        <dbReference type="Proteomes" id="UP000499080"/>
    </source>
</evidence>
<feature type="non-terminal residue" evidence="2">
    <location>
        <position position="42"/>
    </location>
</feature>
<evidence type="ECO:0000256" key="1">
    <source>
        <dbReference type="SAM" id="MobiDB-lite"/>
    </source>
</evidence>
<reference evidence="2 3" key="1">
    <citation type="journal article" date="2019" name="Sci. Rep.">
        <title>Orb-weaving spider Araneus ventricosus genome elucidates the spidroin gene catalogue.</title>
        <authorList>
            <person name="Kono N."/>
            <person name="Nakamura H."/>
            <person name="Ohtoshi R."/>
            <person name="Moran D.A.P."/>
            <person name="Shinohara A."/>
            <person name="Yoshida Y."/>
            <person name="Fujiwara M."/>
            <person name="Mori M."/>
            <person name="Tomita M."/>
            <person name="Arakawa K."/>
        </authorList>
    </citation>
    <scope>NUCLEOTIDE SEQUENCE [LARGE SCALE GENOMIC DNA]</scope>
</reference>
<sequence>MTAGGAACCSHRTASEKEATMNSPLQSLRSHPSGSVANPGFG</sequence>
<accession>A0A4Y2DQK2</accession>
<organism evidence="2 3">
    <name type="scientific">Araneus ventricosus</name>
    <name type="common">Orbweaver spider</name>
    <name type="synonym">Epeira ventricosa</name>
    <dbReference type="NCBI Taxonomy" id="182803"/>
    <lineage>
        <taxon>Eukaryota</taxon>
        <taxon>Metazoa</taxon>
        <taxon>Ecdysozoa</taxon>
        <taxon>Arthropoda</taxon>
        <taxon>Chelicerata</taxon>
        <taxon>Arachnida</taxon>
        <taxon>Araneae</taxon>
        <taxon>Araneomorphae</taxon>
        <taxon>Entelegynae</taxon>
        <taxon>Araneoidea</taxon>
        <taxon>Araneidae</taxon>
        <taxon>Araneus</taxon>
    </lineage>
</organism>
<proteinExistence type="predicted"/>
<feature type="compositionally biased region" description="Polar residues" evidence="1">
    <location>
        <begin position="20"/>
        <end position="36"/>
    </location>
</feature>
<feature type="region of interest" description="Disordered" evidence="1">
    <location>
        <begin position="1"/>
        <end position="42"/>
    </location>
</feature>